<reference evidence="1" key="1">
    <citation type="submission" date="2021-01" db="EMBL/GenBank/DDBJ databases">
        <authorList>
            <person name="Corre E."/>
            <person name="Pelletier E."/>
            <person name="Niang G."/>
            <person name="Scheremetjew M."/>
            <person name="Finn R."/>
            <person name="Kale V."/>
            <person name="Holt S."/>
            <person name="Cochrane G."/>
            <person name="Meng A."/>
            <person name="Brown T."/>
            <person name="Cohen L."/>
        </authorList>
    </citation>
    <scope>NUCLEOTIDE SEQUENCE</scope>
    <source>
        <strain evidence="1">CCMP1381</strain>
    </source>
</reference>
<name>A0A7S2BQC8_9STRA</name>
<evidence type="ECO:0000313" key="1">
    <source>
        <dbReference type="EMBL" id="CAD9403214.1"/>
    </source>
</evidence>
<proteinExistence type="predicted"/>
<dbReference type="EMBL" id="HBGS01017418">
    <property type="protein sequence ID" value="CAD9403214.1"/>
    <property type="molecule type" value="Transcribed_RNA"/>
</dbReference>
<gene>
    <name evidence="1" type="ORF">DSPE1174_LOCUS9166</name>
</gene>
<sequence>MHVPLHLRLSFLTHFSSPSPHTLIYIFLKIHENSRYVTKELLHLHLLTEGAARCCIYRFLLDLVFVAAFVSNLWWNVKQFSVSPANQVQGFFPSLHVVSWSSLEELTWFAD</sequence>
<accession>A0A7S2BQC8</accession>
<protein>
    <submittedName>
        <fullName evidence="1">Uncharacterized protein</fullName>
    </submittedName>
</protein>
<organism evidence="1">
    <name type="scientific">Octactis speculum</name>
    <dbReference type="NCBI Taxonomy" id="3111310"/>
    <lineage>
        <taxon>Eukaryota</taxon>
        <taxon>Sar</taxon>
        <taxon>Stramenopiles</taxon>
        <taxon>Ochrophyta</taxon>
        <taxon>Dictyochophyceae</taxon>
        <taxon>Dictyochales</taxon>
        <taxon>Dictyochaceae</taxon>
        <taxon>Octactis</taxon>
    </lineage>
</organism>
<dbReference type="AlphaFoldDB" id="A0A7S2BQC8"/>